<protein>
    <recommendedName>
        <fullName evidence="2">WRKY19-like zinc finger domain-containing protein</fullName>
    </recommendedName>
</protein>
<dbReference type="PANTHER" id="PTHR31827:SF58">
    <property type="entry name" value="WRKY DOMAIN-CONTAINING PROTEIN"/>
    <property type="match status" value="1"/>
</dbReference>
<dbReference type="InParanoid" id="A0A068UA92"/>
<reference evidence="4" key="1">
    <citation type="journal article" date="2014" name="Science">
        <title>The coffee genome provides insight into the convergent evolution of caffeine biosynthesis.</title>
        <authorList>
            <person name="Denoeud F."/>
            <person name="Carretero-Paulet L."/>
            <person name="Dereeper A."/>
            <person name="Droc G."/>
            <person name="Guyot R."/>
            <person name="Pietrella M."/>
            <person name="Zheng C."/>
            <person name="Alberti A."/>
            <person name="Anthony F."/>
            <person name="Aprea G."/>
            <person name="Aury J.M."/>
            <person name="Bento P."/>
            <person name="Bernard M."/>
            <person name="Bocs S."/>
            <person name="Campa C."/>
            <person name="Cenci A."/>
            <person name="Combes M.C."/>
            <person name="Crouzillat D."/>
            <person name="Da Silva C."/>
            <person name="Daddiego L."/>
            <person name="De Bellis F."/>
            <person name="Dussert S."/>
            <person name="Garsmeur O."/>
            <person name="Gayraud T."/>
            <person name="Guignon V."/>
            <person name="Jahn K."/>
            <person name="Jamilloux V."/>
            <person name="Joet T."/>
            <person name="Labadie K."/>
            <person name="Lan T."/>
            <person name="Leclercq J."/>
            <person name="Lepelley M."/>
            <person name="Leroy T."/>
            <person name="Li L.T."/>
            <person name="Librado P."/>
            <person name="Lopez L."/>
            <person name="Munoz A."/>
            <person name="Noel B."/>
            <person name="Pallavicini A."/>
            <person name="Perrotta G."/>
            <person name="Poncet V."/>
            <person name="Pot D."/>
            <person name="Priyono X."/>
            <person name="Rigoreau M."/>
            <person name="Rouard M."/>
            <person name="Rozas J."/>
            <person name="Tranchant-Dubreuil C."/>
            <person name="VanBuren R."/>
            <person name="Zhang Q."/>
            <person name="Andrade A.C."/>
            <person name="Argout X."/>
            <person name="Bertrand B."/>
            <person name="de Kochko A."/>
            <person name="Graziosi G."/>
            <person name="Henry R.J."/>
            <person name="Jayarama X."/>
            <person name="Ming R."/>
            <person name="Nagai C."/>
            <person name="Rounsley S."/>
            <person name="Sankoff D."/>
            <person name="Giuliano G."/>
            <person name="Albert V.A."/>
            <person name="Wincker P."/>
            <person name="Lashermes P."/>
        </authorList>
    </citation>
    <scope>NUCLEOTIDE SEQUENCE [LARGE SCALE GENOMIC DNA]</scope>
    <source>
        <strain evidence="4">cv. DH200-94</strain>
    </source>
</reference>
<dbReference type="OrthoDB" id="77038at2759"/>
<feature type="domain" description="WRKY19-like zinc finger" evidence="2">
    <location>
        <begin position="437"/>
        <end position="461"/>
    </location>
</feature>
<dbReference type="EMBL" id="HG739099">
    <property type="protein sequence ID" value="CDP05114.1"/>
    <property type="molecule type" value="Genomic_DNA"/>
</dbReference>
<dbReference type="Proteomes" id="UP000295252">
    <property type="component" value="Chromosome IV"/>
</dbReference>
<feature type="domain" description="WRKY19-like zinc finger" evidence="2">
    <location>
        <begin position="462"/>
        <end position="486"/>
    </location>
</feature>
<evidence type="ECO:0000259" key="2">
    <source>
        <dbReference type="Pfam" id="PF24906"/>
    </source>
</evidence>
<dbReference type="InterPro" id="IPR056866">
    <property type="entry name" value="Znf_WRKY19"/>
</dbReference>
<dbReference type="AlphaFoldDB" id="A0A068UA92"/>
<feature type="domain" description="WRKY19-like zinc finger" evidence="2">
    <location>
        <begin position="287"/>
        <end position="311"/>
    </location>
</feature>
<organism evidence="3 4">
    <name type="scientific">Coffea canephora</name>
    <name type="common">Robusta coffee</name>
    <dbReference type="NCBI Taxonomy" id="49390"/>
    <lineage>
        <taxon>Eukaryota</taxon>
        <taxon>Viridiplantae</taxon>
        <taxon>Streptophyta</taxon>
        <taxon>Embryophyta</taxon>
        <taxon>Tracheophyta</taxon>
        <taxon>Spermatophyta</taxon>
        <taxon>Magnoliopsida</taxon>
        <taxon>eudicotyledons</taxon>
        <taxon>Gunneridae</taxon>
        <taxon>Pentapetalae</taxon>
        <taxon>asterids</taxon>
        <taxon>lamiids</taxon>
        <taxon>Gentianales</taxon>
        <taxon>Rubiaceae</taxon>
        <taxon>Ixoroideae</taxon>
        <taxon>Gardenieae complex</taxon>
        <taxon>Bertiereae - Coffeeae clade</taxon>
        <taxon>Coffeeae</taxon>
        <taxon>Coffea</taxon>
    </lineage>
</organism>
<dbReference type="STRING" id="49390.A0A068UA92"/>
<evidence type="ECO:0000313" key="4">
    <source>
        <dbReference type="Proteomes" id="UP000295252"/>
    </source>
</evidence>
<evidence type="ECO:0000256" key="1">
    <source>
        <dbReference type="SAM" id="MobiDB-lite"/>
    </source>
</evidence>
<dbReference type="Gramene" id="CDP05114">
    <property type="protein sequence ID" value="CDP05114"/>
    <property type="gene ID" value="GSCOC_T00020053001"/>
</dbReference>
<feature type="domain" description="WRKY19-like zinc finger" evidence="2">
    <location>
        <begin position="312"/>
        <end position="336"/>
    </location>
</feature>
<proteinExistence type="predicted"/>
<dbReference type="PhylomeDB" id="A0A068UA92"/>
<feature type="domain" description="WRKY19-like zinc finger" evidence="2">
    <location>
        <begin position="412"/>
        <end position="436"/>
    </location>
</feature>
<feature type="domain" description="WRKY19-like zinc finger" evidence="2">
    <location>
        <begin position="362"/>
        <end position="386"/>
    </location>
</feature>
<feature type="domain" description="WRKY19-like zinc finger" evidence="2">
    <location>
        <begin position="262"/>
        <end position="286"/>
    </location>
</feature>
<feature type="domain" description="WRKY19-like zinc finger" evidence="2">
    <location>
        <begin position="337"/>
        <end position="361"/>
    </location>
</feature>
<name>A0A068UA92_COFCA</name>
<gene>
    <name evidence="3" type="ORF">GSCOC_T00020053001</name>
</gene>
<feature type="region of interest" description="Disordered" evidence="1">
    <location>
        <begin position="617"/>
        <end position="640"/>
    </location>
</feature>
<keyword evidence="4" id="KW-1185">Reference proteome</keyword>
<sequence>MDKAPVHCSANLAEVSTDLNKFVNVQSSDFARPVLGLDSYGVANSYFSRGSKRKWGMVDGSSLFLGLGHSSSSCTTMSPGREMEEDSSIHLGLSIDLQLGNHRANYANQLPYITAKAYEARRAEVDLELSLSTGPAESDVTTITQGSSPHKNKIEPPASVATVQLVDEGSTSSRWKCGPLVPPVQSLGTFALGDQLNSCNNQTPLTTNISSASPATPRNTVSCASGAIPQSQRRINVKTCRFEGCIRGARGASGLCIAHGGGRRCQRAGCQKGAEGRTVFCKAHGGGRRCQHLGCTKSAEGRTDFCIGHGGGRRCNHDGCTRAARGKSGLCIRHGGGKRCKMENCTKSAEGISGLCISHGGGRRCQYPTCAKGAQGSTVFCKAHGGGKRCTYLGCTKGAEGSTPLCKGHGGGKRCTFEGCTKSVHGGTLFCVSHGGGKRCSMAGCTKSARGRTNFCVRHGGGKRCKHEGCTKSAQGSTDFCKAHGGGKRCSWEQVGSEFGGQATVPCDKFARGKSGLCAAHTAQVQEKLVHGDGVLMVPILENRLFSKLERMKGVFAVSSGTDTTNRGAISVGMSSHGHKDACCRMPPQDNLDEFSLPEGRVHGGSLMAMLRGGTSFQTGNSTMHGDEVGRQKTYPISHS</sequence>
<dbReference type="Pfam" id="PF24906">
    <property type="entry name" value="Zf_WRKY19"/>
    <property type="match status" value="9"/>
</dbReference>
<accession>A0A068UA92</accession>
<feature type="domain" description="WRKY19-like zinc finger" evidence="2">
    <location>
        <begin position="238"/>
        <end position="261"/>
    </location>
</feature>
<dbReference type="PANTHER" id="PTHR31827">
    <property type="entry name" value="EMB|CAB89363.1"/>
    <property type="match status" value="1"/>
</dbReference>
<dbReference type="OMA" id="LFCVSHG"/>
<evidence type="ECO:0000313" key="3">
    <source>
        <dbReference type="EMBL" id="CDP05114.1"/>
    </source>
</evidence>